<name>C6XEN8_METGS</name>
<dbReference type="RefSeq" id="WP_012777693.1">
    <property type="nucleotide sequence ID" value="NC_012970.1"/>
</dbReference>
<protein>
    <submittedName>
        <fullName evidence="1">Uncharacterized protein</fullName>
    </submittedName>
</protein>
<geneLocation type="plasmid" evidence="1 2">
    <name>pMsip01</name>
</geneLocation>
<proteinExistence type="predicted"/>
<dbReference type="KEGG" id="mei:Msip34_2871"/>
<evidence type="ECO:0000313" key="2">
    <source>
        <dbReference type="Proteomes" id="UP000002743"/>
    </source>
</evidence>
<gene>
    <name evidence="1" type="ordered locus">Msip34_2871</name>
</gene>
<dbReference type="AlphaFoldDB" id="C6XEN8"/>
<keyword evidence="1" id="KW-0614">Plasmid</keyword>
<reference evidence="2" key="1">
    <citation type="submission" date="2009-07" db="EMBL/GenBank/DDBJ databases">
        <title>Complete sequence of plasmid 1 of Methylovorus sp. SIP3-4.</title>
        <authorList>
            <consortium name="US DOE Joint Genome Institute"/>
            <person name="Lucas S."/>
            <person name="Copeland A."/>
            <person name="Lapidus A."/>
            <person name="Glavina del Rio T."/>
            <person name="Tice H."/>
            <person name="Bruce D."/>
            <person name="Goodwin L."/>
            <person name="Pitluck S."/>
            <person name="Clum A."/>
            <person name="Larimer F."/>
            <person name="Land M."/>
            <person name="Hauser L."/>
            <person name="Kyrpides N."/>
            <person name="Mikhailova N."/>
            <person name="Kayluzhnaya M."/>
            <person name="Chistoserdova L."/>
        </authorList>
    </citation>
    <scope>NUCLEOTIDE SEQUENCE [LARGE SCALE GENOMIC DNA]</scope>
    <source>
        <strain evidence="2">SIP3-4</strain>
        <plasmid evidence="2">pMsip01</plasmid>
    </source>
</reference>
<accession>C6XEN8</accession>
<dbReference type="HOGENOM" id="CLU_1925112_0_0_4"/>
<dbReference type="EMBL" id="CP001675">
    <property type="protein sequence ID" value="ACT52095.1"/>
    <property type="molecule type" value="Genomic_DNA"/>
</dbReference>
<dbReference type="Proteomes" id="UP000002743">
    <property type="component" value="Plasmid pMsip01"/>
</dbReference>
<organism evidence="1 2">
    <name type="scientific">Methylovorus glucosotrophus (strain SIP3-4)</name>
    <dbReference type="NCBI Taxonomy" id="582744"/>
    <lineage>
        <taxon>Bacteria</taxon>
        <taxon>Pseudomonadati</taxon>
        <taxon>Pseudomonadota</taxon>
        <taxon>Betaproteobacteria</taxon>
        <taxon>Nitrosomonadales</taxon>
        <taxon>Methylophilaceae</taxon>
        <taxon>Methylovorus</taxon>
    </lineage>
</organism>
<evidence type="ECO:0000313" key="1">
    <source>
        <dbReference type="EMBL" id="ACT52095.1"/>
    </source>
</evidence>
<reference evidence="1 2" key="2">
    <citation type="journal article" date="2011" name="J. Bacteriol.">
        <title>Genomes of three methylotrophs from a single niche uncover genetic and metabolic divergence of Methylophilaceae.</title>
        <authorList>
            <person name="Lapidus A."/>
            <person name="Clum A."/>
            <person name="Labutti K."/>
            <person name="Kaluzhnaya M.G."/>
            <person name="Lim S."/>
            <person name="Beck D.A."/>
            <person name="Glavina Del Rio T."/>
            <person name="Nolan M."/>
            <person name="Mavromatis K."/>
            <person name="Huntemann M."/>
            <person name="Lucas S."/>
            <person name="Lidstrom M.E."/>
            <person name="Ivanova N."/>
            <person name="Chistoserdova L."/>
        </authorList>
    </citation>
    <scope>NUCLEOTIDE SEQUENCE [LARGE SCALE GENOMIC DNA]</scope>
    <source>
        <strain evidence="1 2">SIP3-4</strain>
        <plasmid evidence="1 2">pMsip01</plasmid>
    </source>
</reference>
<sequence length="131" mass="14653">MTLNKMVFSLLLATTVSAGALYWGISHFSKTESLIFEGKPSKDSPSVIEAKVVSNKDGVFLKVNYREGKIFPAINAPVSIANKLGGYEVERLDTHEKYLMMPVTKFGSLYICTECVHEQPGKMIPMYWVKD</sequence>
<keyword evidence="2" id="KW-1185">Reference proteome</keyword>